<organism evidence="2">
    <name type="scientific">Brassica campestris</name>
    <name type="common">Field mustard</name>
    <dbReference type="NCBI Taxonomy" id="3711"/>
    <lineage>
        <taxon>Eukaryota</taxon>
        <taxon>Viridiplantae</taxon>
        <taxon>Streptophyta</taxon>
        <taxon>Embryophyta</taxon>
        <taxon>Tracheophyta</taxon>
        <taxon>Spermatophyta</taxon>
        <taxon>Magnoliopsida</taxon>
        <taxon>eudicotyledons</taxon>
        <taxon>Gunneridae</taxon>
        <taxon>Pentapetalae</taxon>
        <taxon>rosids</taxon>
        <taxon>malvids</taxon>
        <taxon>Brassicales</taxon>
        <taxon>Brassicaceae</taxon>
        <taxon>Brassiceae</taxon>
        <taxon>Brassica</taxon>
    </lineage>
</organism>
<proteinExistence type="predicted"/>
<dbReference type="Gramene" id="A07p01750.2_BraZ1">
    <property type="protein sequence ID" value="A07p01750.2_BraZ1.CDS.1"/>
    <property type="gene ID" value="A07g01750.2_BraZ1"/>
</dbReference>
<evidence type="ECO:0008006" key="3">
    <source>
        <dbReference type="Google" id="ProtNLM"/>
    </source>
</evidence>
<dbReference type="AlphaFoldDB" id="A0A3P6B4G8"/>
<evidence type="ECO:0000313" key="2">
    <source>
        <dbReference type="EMBL" id="VDC95313.1"/>
    </source>
</evidence>
<protein>
    <recommendedName>
        <fullName evidence="3">Reverse transcriptase zinc-binding domain-containing protein</fullName>
    </recommendedName>
</protein>
<reference evidence="2" key="1">
    <citation type="submission" date="2018-11" db="EMBL/GenBank/DDBJ databases">
        <authorList>
            <consortium name="Genoscope - CEA"/>
            <person name="William W."/>
        </authorList>
    </citation>
    <scope>NUCLEOTIDE SEQUENCE</scope>
</reference>
<evidence type="ECO:0000313" key="1">
    <source>
        <dbReference type="EMBL" id="CAG7900531.1"/>
    </source>
</evidence>
<dbReference type="Proteomes" id="UP000694005">
    <property type="component" value="Chromosome A07"/>
</dbReference>
<dbReference type="EMBL" id="LS974623">
    <property type="protein sequence ID" value="CAG7900531.1"/>
    <property type="molecule type" value="Genomic_DNA"/>
</dbReference>
<name>A0A3P6B4G8_BRACM</name>
<accession>A0A3P6B4G8</accession>
<dbReference type="EMBL" id="LR031574">
    <property type="protein sequence ID" value="VDC95313.1"/>
    <property type="molecule type" value="Genomic_DNA"/>
</dbReference>
<gene>
    <name evidence="2" type="ORF">BRAA07T27949Z</name>
    <name evidence="1" type="ORF">BRAPAZ1V2_A07P01750.2</name>
</gene>
<sequence>MAAQPLLKAGLRKAIGAGHTTLVWSDPWLPTSPARPPIPCGASFNPSLRVSDLLDPHSHQWKHELLRELVVPEDIPYIQSLQLTRSP</sequence>